<reference evidence="2 3" key="1">
    <citation type="submission" date="2017-09" db="EMBL/GenBank/DDBJ databases">
        <title>Depth-based differentiation of microbial function through sediment-hosted aquifers and enrichment of novel symbionts in the deep terrestrial subsurface.</title>
        <authorList>
            <person name="Probst A.J."/>
            <person name="Ladd B."/>
            <person name="Jarett J.K."/>
            <person name="Geller-Mcgrath D.E."/>
            <person name="Sieber C.M."/>
            <person name="Emerson J.B."/>
            <person name="Anantharaman K."/>
            <person name="Thomas B.C."/>
            <person name="Malmstrom R."/>
            <person name="Stieglmeier M."/>
            <person name="Klingl A."/>
            <person name="Woyke T."/>
            <person name="Ryan C.M."/>
            <person name="Banfield J.F."/>
        </authorList>
    </citation>
    <scope>NUCLEOTIDE SEQUENCE [LARGE SCALE GENOMIC DNA]</scope>
    <source>
        <strain evidence="2">CG23_combo_of_CG06-09_8_20_14_all_49_15</strain>
    </source>
</reference>
<protein>
    <recommendedName>
        <fullName evidence="4">Cohesin domain-containing protein</fullName>
    </recommendedName>
</protein>
<sequence length="364" mass="40384">MVEKFMDFIKKIIQANFMPLFGSKNTWFSLVLLFLALGWPAGPLTASVLSFAPDGGEYHGGDEFLVDVRLEIGEQCVNTVEASIKFDHQYLNLVDFSTGGSFLSLWVARPSGEELAAANRDGRIYFAGGLPGGYCGRVPGDIGPSDVAATLVFRVPENVAGSFSGQPAGLSFTDPTRVLLNDGLGSEDVLLKKEASFRLTPPTAGAPRQEWQTQLVADRLPPEPFVIELRQDPAMFSGQYYVFFTTTDKQSGLDHYEILETKPNAPSAGRLVRWWETLRVRWLPAPAWKIIVPPYLLHDQTLSSLIKVKAVDKAGNEKVVEYMPPLTNAVREMPVWFIFVLVATVASFIFSLLIFFHQIRKNHA</sequence>
<evidence type="ECO:0008006" key="4">
    <source>
        <dbReference type="Google" id="ProtNLM"/>
    </source>
</evidence>
<keyword evidence="1" id="KW-0472">Membrane</keyword>
<name>A0A2G9ZLG4_9BACT</name>
<dbReference type="AlphaFoldDB" id="A0A2G9ZLG4"/>
<gene>
    <name evidence="2" type="ORF">COX22_01190</name>
</gene>
<keyword evidence="1" id="KW-1133">Transmembrane helix</keyword>
<dbReference type="Proteomes" id="UP000230729">
    <property type="component" value="Unassembled WGS sequence"/>
</dbReference>
<evidence type="ECO:0000313" key="3">
    <source>
        <dbReference type="Proteomes" id="UP000230729"/>
    </source>
</evidence>
<organism evidence="2 3">
    <name type="scientific">Candidatus Falkowbacteria bacterium CG23_combo_of_CG06-09_8_20_14_all_49_15</name>
    <dbReference type="NCBI Taxonomy" id="1974572"/>
    <lineage>
        <taxon>Bacteria</taxon>
        <taxon>Candidatus Falkowiibacteriota</taxon>
    </lineage>
</organism>
<dbReference type="EMBL" id="PCSD01000025">
    <property type="protein sequence ID" value="PIP34023.1"/>
    <property type="molecule type" value="Genomic_DNA"/>
</dbReference>
<evidence type="ECO:0000313" key="2">
    <source>
        <dbReference type="EMBL" id="PIP34023.1"/>
    </source>
</evidence>
<accession>A0A2G9ZLG4</accession>
<comment type="caution">
    <text evidence="2">The sequence shown here is derived from an EMBL/GenBank/DDBJ whole genome shotgun (WGS) entry which is preliminary data.</text>
</comment>
<keyword evidence="1" id="KW-0812">Transmembrane</keyword>
<proteinExistence type="predicted"/>
<evidence type="ECO:0000256" key="1">
    <source>
        <dbReference type="SAM" id="Phobius"/>
    </source>
</evidence>
<feature type="transmembrane region" description="Helical" evidence="1">
    <location>
        <begin position="335"/>
        <end position="356"/>
    </location>
</feature>